<keyword evidence="3 6" id="KW-0812">Transmembrane</keyword>
<protein>
    <recommendedName>
        <fullName evidence="9">BAX inhibitor (BI)-1/YccA family protein</fullName>
    </recommendedName>
</protein>
<feature type="transmembrane region" description="Helical" evidence="6">
    <location>
        <begin position="41"/>
        <end position="60"/>
    </location>
</feature>
<proteinExistence type="inferred from homology"/>
<evidence type="ECO:0000256" key="1">
    <source>
        <dbReference type="ARBA" id="ARBA00004141"/>
    </source>
</evidence>
<comment type="subcellular location">
    <subcellularLocation>
        <location evidence="1">Membrane</location>
        <topology evidence="1">Multi-pass membrane protein</topology>
    </subcellularLocation>
</comment>
<dbReference type="InterPro" id="IPR006214">
    <property type="entry name" value="Bax_inhibitor_1-related"/>
</dbReference>
<dbReference type="AlphaFoldDB" id="A0A371J571"/>
<keyword evidence="5 6" id="KW-0472">Membrane</keyword>
<evidence type="ECO:0008006" key="9">
    <source>
        <dbReference type="Google" id="ProtNLM"/>
    </source>
</evidence>
<dbReference type="OrthoDB" id="9793828at2"/>
<evidence type="ECO:0000256" key="3">
    <source>
        <dbReference type="ARBA" id="ARBA00022692"/>
    </source>
</evidence>
<evidence type="ECO:0000313" key="7">
    <source>
        <dbReference type="EMBL" id="RDY27909.1"/>
    </source>
</evidence>
<comment type="similarity">
    <text evidence="2 6">Belongs to the BI1 family.</text>
</comment>
<evidence type="ECO:0000256" key="5">
    <source>
        <dbReference type="ARBA" id="ARBA00023136"/>
    </source>
</evidence>
<dbReference type="EMBL" id="NOJY02000010">
    <property type="protein sequence ID" value="RDY27909.1"/>
    <property type="molecule type" value="Genomic_DNA"/>
</dbReference>
<organism evidence="7 8">
    <name type="scientific">Romboutsia weinsteinii</name>
    <dbReference type="NCBI Taxonomy" id="2020949"/>
    <lineage>
        <taxon>Bacteria</taxon>
        <taxon>Bacillati</taxon>
        <taxon>Bacillota</taxon>
        <taxon>Clostridia</taxon>
        <taxon>Peptostreptococcales</taxon>
        <taxon>Peptostreptococcaceae</taxon>
        <taxon>Romboutsia</taxon>
    </lineage>
</organism>
<dbReference type="Proteomes" id="UP000215694">
    <property type="component" value="Unassembled WGS sequence"/>
</dbReference>
<dbReference type="PANTHER" id="PTHR23291">
    <property type="entry name" value="BAX INHIBITOR-RELATED"/>
    <property type="match status" value="1"/>
</dbReference>
<evidence type="ECO:0000256" key="2">
    <source>
        <dbReference type="ARBA" id="ARBA00010350"/>
    </source>
</evidence>
<sequence length="221" mass="25045">MRHRIINPMAEIYKHLAISILFMFIGFFIGKEFLPVSFVYLANKILMFFMLFLLLTAIFSRKSIIPRSFSMNFVYVFTFIDGILMYPILSYYLQSLGTDIVINVLIGAIILFALLAFISHKKDAGHFLSLGPTLFASSLALLVVCIVNIFIGSSVTNLIISIVGLVIFSAYVLYDISLIKYDISMGNIVDKNDLSIHVLNLYVDFINILLDLLNIVDRFND</sequence>
<feature type="transmembrane region" description="Helical" evidence="6">
    <location>
        <begin position="100"/>
        <end position="118"/>
    </location>
</feature>
<gene>
    <name evidence="7" type="ORF">CHL78_007860</name>
</gene>
<comment type="caution">
    <text evidence="7">The sequence shown here is derived from an EMBL/GenBank/DDBJ whole genome shotgun (WGS) entry which is preliminary data.</text>
</comment>
<feature type="transmembrane region" description="Helical" evidence="6">
    <location>
        <begin position="12"/>
        <end position="29"/>
    </location>
</feature>
<evidence type="ECO:0000256" key="4">
    <source>
        <dbReference type="ARBA" id="ARBA00022989"/>
    </source>
</evidence>
<keyword evidence="4 6" id="KW-1133">Transmembrane helix</keyword>
<feature type="transmembrane region" description="Helical" evidence="6">
    <location>
        <begin position="130"/>
        <end position="151"/>
    </location>
</feature>
<evidence type="ECO:0000313" key="8">
    <source>
        <dbReference type="Proteomes" id="UP000215694"/>
    </source>
</evidence>
<feature type="transmembrane region" description="Helical" evidence="6">
    <location>
        <begin position="194"/>
        <end position="216"/>
    </location>
</feature>
<evidence type="ECO:0000256" key="6">
    <source>
        <dbReference type="RuleBase" id="RU004379"/>
    </source>
</evidence>
<name>A0A371J571_9FIRM</name>
<reference evidence="7 8" key="1">
    <citation type="journal article" date="2017" name="Genome Announc.">
        <title>Draft Genome Sequence of Romboutsia weinsteinii sp. nov. Strain CCRI-19649(T) Isolated from Surface Water.</title>
        <authorList>
            <person name="Maheux A.F."/>
            <person name="Boudreau D.K."/>
            <person name="Berube E."/>
            <person name="Boissinot M."/>
            <person name="Cantin P."/>
            <person name="Raymond F."/>
            <person name="Corbeil J."/>
            <person name="Omar R.F."/>
            <person name="Bergeron M.G."/>
        </authorList>
    </citation>
    <scope>NUCLEOTIDE SEQUENCE [LARGE SCALE GENOMIC DNA]</scope>
    <source>
        <strain evidence="7 8">CCRI-19649</strain>
    </source>
</reference>
<feature type="transmembrane region" description="Helical" evidence="6">
    <location>
        <begin position="157"/>
        <end position="174"/>
    </location>
</feature>
<feature type="transmembrane region" description="Helical" evidence="6">
    <location>
        <begin position="72"/>
        <end position="94"/>
    </location>
</feature>
<dbReference type="Pfam" id="PF01027">
    <property type="entry name" value="Bax1-I"/>
    <property type="match status" value="1"/>
</dbReference>
<dbReference type="GO" id="GO:0005886">
    <property type="term" value="C:plasma membrane"/>
    <property type="evidence" value="ECO:0007669"/>
    <property type="project" value="TreeGrafter"/>
</dbReference>
<dbReference type="PANTHER" id="PTHR23291:SF50">
    <property type="entry name" value="PROTEIN LIFEGUARD 4"/>
    <property type="match status" value="1"/>
</dbReference>
<accession>A0A371J571</accession>
<keyword evidence="8" id="KW-1185">Reference proteome</keyword>